<dbReference type="GO" id="GO:0008233">
    <property type="term" value="F:peptidase activity"/>
    <property type="evidence" value="ECO:0007669"/>
    <property type="project" value="UniProtKB-KW"/>
</dbReference>
<dbReference type="EMBL" id="JBHSWH010000001">
    <property type="protein sequence ID" value="MFC6707018.1"/>
    <property type="molecule type" value="Genomic_DNA"/>
</dbReference>
<dbReference type="RefSeq" id="WP_382403691.1">
    <property type="nucleotide sequence ID" value="NZ_JBHSWH010000001.1"/>
</dbReference>
<comment type="subcellular location">
    <subcellularLocation>
        <location evidence="2">Membrane</location>
        <topology evidence="2">Multi-pass membrane protein</topology>
    </subcellularLocation>
</comment>
<feature type="transmembrane region" description="Helical" evidence="12">
    <location>
        <begin position="218"/>
        <end position="239"/>
    </location>
</feature>
<keyword evidence="15" id="KW-1185">Reference proteome</keyword>
<keyword evidence="8" id="KW-0862">Zinc</keyword>
<feature type="transmembrane region" description="Helical" evidence="12">
    <location>
        <begin position="20"/>
        <end position="38"/>
    </location>
</feature>
<feature type="transmembrane region" description="Helical" evidence="12">
    <location>
        <begin position="109"/>
        <end position="130"/>
    </location>
</feature>
<sequence>MANADRPGWQLGTLRDVPIYIGRTWPIIAVVIIATFGPQVADAYPDLGGAAYFVAFLYTLLLLLSVVAHEAAHALVGQWRGYHVRRIVADLWGGHTAYDTDDSSPMSSALVAVVGPLANAVLALAGWLALHGVGHDREVARLLIGAFVFTNAFVAIFNLLPGMPLDGGFILDAVVWRATGSRSAGLLVAGWCGRVLAVLFVAWTVVRPLLRGDTPQTFYVLWSVLIAGFLWVGAGNAIARAKAGRLFARVRVRDVLRQAAIAPDTALVTQLPRNTDVVVVDRQGVPWGLIAPADLLQAARPELQDVRAAALARVQPAGWVAQVPSVDVDVTALVRAAQNVGGAIQELLVVVDGQPAGLVAIQVLGDALAAAERPAVASV</sequence>
<keyword evidence="7" id="KW-0378">Hydrolase</keyword>
<accession>A0ABW2AJU2</accession>
<dbReference type="PANTHER" id="PTHR39188">
    <property type="entry name" value="MEMBRANE-ASSOCIATED ZINC METALLOPROTEASE M50B"/>
    <property type="match status" value="1"/>
</dbReference>
<evidence type="ECO:0000256" key="6">
    <source>
        <dbReference type="ARBA" id="ARBA00022723"/>
    </source>
</evidence>
<keyword evidence="5 12" id="KW-0812">Transmembrane</keyword>
<feature type="transmembrane region" description="Helical" evidence="12">
    <location>
        <begin position="184"/>
        <end position="206"/>
    </location>
</feature>
<protein>
    <submittedName>
        <fullName evidence="14">Site-2 protease family protein</fullName>
    </submittedName>
</protein>
<feature type="domain" description="Peptidase M50" evidence="13">
    <location>
        <begin position="144"/>
        <end position="181"/>
    </location>
</feature>
<keyword evidence="4 14" id="KW-0645">Protease</keyword>
<dbReference type="Pfam" id="PF02163">
    <property type="entry name" value="Peptidase_M50"/>
    <property type="match status" value="1"/>
</dbReference>
<keyword evidence="10" id="KW-0482">Metalloprotease</keyword>
<name>A0ABW2AJU2_9MICO</name>
<dbReference type="GO" id="GO:0006508">
    <property type="term" value="P:proteolysis"/>
    <property type="evidence" value="ECO:0007669"/>
    <property type="project" value="UniProtKB-KW"/>
</dbReference>
<keyword evidence="6" id="KW-0479">Metal-binding</keyword>
<dbReference type="InterPro" id="IPR008915">
    <property type="entry name" value="Peptidase_M50"/>
</dbReference>
<evidence type="ECO:0000256" key="8">
    <source>
        <dbReference type="ARBA" id="ARBA00022833"/>
    </source>
</evidence>
<evidence type="ECO:0000256" key="3">
    <source>
        <dbReference type="ARBA" id="ARBA00007931"/>
    </source>
</evidence>
<reference evidence="15" key="1">
    <citation type="journal article" date="2019" name="Int. J. Syst. Evol. Microbiol.">
        <title>The Global Catalogue of Microorganisms (GCM) 10K type strain sequencing project: providing services to taxonomists for standard genome sequencing and annotation.</title>
        <authorList>
            <consortium name="The Broad Institute Genomics Platform"/>
            <consortium name="The Broad Institute Genome Sequencing Center for Infectious Disease"/>
            <person name="Wu L."/>
            <person name="Ma J."/>
        </authorList>
    </citation>
    <scope>NUCLEOTIDE SEQUENCE [LARGE SCALE GENOMIC DNA]</scope>
    <source>
        <strain evidence="15">CCUG 58127</strain>
    </source>
</reference>
<evidence type="ECO:0000256" key="1">
    <source>
        <dbReference type="ARBA" id="ARBA00001947"/>
    </source>
</evidence>
<feature type="transmembrane region" description="Helical" evidence="12">
    <location>
        <begin position="50"/>
        <end position="76"/>
    </location>
</feature>
<comment type="caution">
    <text evidence="14">The sequence shown here is derived from an EMBL/GenBank/DDBJ whole genome shotgun (WGS) entry which is preliminary data.</text>
</comment>
<evidence type="ECO:0000256" key="10">
    <source>
        <dbReference type="ARBA" id="ARBA00023049"/>
    </source>
</evidence>
<dbReference type="Proteomes" id="UP001596298">
    <property type="component" value="Unassembled WGS sequence"/>
</dbReference>
<feature type="transmembrane region" description="Helical" evidence="12">
    <location>
        <begin position="142"/>
        <end position="163"/>
    </location>
</feature>
<comment type="similarity">
    <text evidence="3">Belongs to the peptidase M50B family.</text>
</comment>
<evidence type="ECO:0000259" key="13">
    <source>
        <dbReference type="Pfam" id="PF02163"/>
    </source>
</evidence>
<organism evidence="14 15">
    <name type="scientific">Flexivirga alba</name>
    <dbReference type="NCBI Taxonomy" id="702742"/>
    <lineage>
        <taxon>Bacteria</taxon>
        <taxon>Bacillati</taxon>
        <taxon>Actinomycetota</taxon>
        <taxon>Actinomycetes</taxon>
        <taxon>Micrococcales</taxon>
        <taxon>Dermacoccaceae</taxon>
        <taxon>Flexivirga</taxon>
    </lineage>
</organism>
<evidence type="ECO:0000256" key="2">
    <source>
        <dbReference type="ARBA" id="ARBA00004141"/>
    </source>
</evidence>
<evidence type="ECO:0000256" key="11">
    <source>
        <dbReference type="ARBA" id="ARBA00023136"/>
    </source>
</evidence>
<evidence type="ECO:0000256" key="5">
    <source>
        <dbReference type="ARBA" id="ARBA00022692"/>
    </source>
</evidence>
<evidence type="ECO:0000256" key="7">
    <source>
        <dbReference type="ARBA" id="ARBA00022801"/>
    </source>
</evidence>
<evidence type="ECO:0000313" key="15">
    <source>
        <dbReference type="Proteomes" id="UP001596298"/>
    </source>
</evidence>
<evidence type="ECO:0000313" key="14">
    <source>
        <dbReference type="EMBL" id="MFC6707018.1"/>
    </source>
</evidence>
<keyword evidence="9 12" id="KW-1133">Transmembrane helix</keyword>
<dbReference type="PANTHER" id="PTHR39188:SF3">
    <property type="entry name" value="STAGE IV SPORULATION PROTEIN FB"/>
    <property type="match status" value="1"/>
</dbReference>
<evidence type="ECO:0000256" key="9">
    <source>
        <dbReference type="ARBA" id="ARBA00022989"/>
    </source>
</evidence>
<keyword evidence="11 12" id="KW-0472">Membrane</keyword>
<proteinExistence type="inferred from homology"/>
<gene>
    <name evidence="14" type="ORF">ACFQDH_17585</name>
</gene>
<evidence type="ECO:0000256" key="12">
    <source>
        <dbReference type="SAM" id="Phobius"/>
    </source>
</evidence>
<evidence type="ECO:0000256" key="4">
    <source>
        <dbReference type="ARBA" id="ARBA00022670"/>
    </source>
</evidence>
<comment type="cofactor">
    <cofactor evidence="1">
        <name>Zn(2+)</name>
        <dbReference type="ChEBI" id="CHEBI:29105"/>
    </cofactor>
</comment>